<keyword evidence="8" id="KW-1185">Reference proteome</keyword>
<feature type="transmembrane region" description="Helical" evidence="5">
    <location>
        <begin position="374"/>
        <end position="404"/>
    </location>
</feature>
<dbReference type="SUPFAM" id="SSF52091">
    <property type="entry name" value="SpoIIaa-like"/>
    <property type="match status" value="1"/>
</dbReference>
<comment type="caution">
    <text evidence="7">The sequence shown here is derived from an EMBL/GenBank/DDBJ whole genome shotgun (WGS) entry which is preliminary data.</text>
</comment>
<dbReference type="InterPro" id="IPR001902">
    <property type="entry name" value="SLC26A/SulP_fam"/>
</dbReference>
<dbReference type="InterPro" id="IPR036513">
    <property type="entry name" value="STAS_dom_sf"/>
</dbReference>
<feature type="transmembrane region" description="Helical" evidence="5">
    <location>
        <begin position="238"/>
        <end position="259"/>
    </location>
</feature>
<feature type="transmembrane region" description="Helical" evidence="5">
    <location>
        <begin position="164"/>
        <end position="183"/>
    </location>
</feature>
<evidence type="ECO:0000259" key="6">
    <source>
        <dbReference type="PROSITE" id="PS50801"/>
    </source>
</evidence>
<evidence type="ECO:0000256" key="4">
    <source>
        <dbReference type="ARBA" id="ARBA00023136"/>
    </source>
</evidence>
<dbReference type="CDD" id="cd07042">
    <property type="entry name" value="STAS_SulP_like_sulfate_transporter"/>
    <property type="match status" value="1"/>
</dbReference>
<keyword evidence="3 5" id="KW-1133">Transmembrane helix</keyword>
<accession>A0ABU5DBH8</accession>
<evidence type="ECO:0000256" key="1">
    <source>
        <dbReference type="ARBA" id="ARBA00004141"/>
    </source>
</evidence>
<dbReference type="Gene3D" id="3.30.750.24">
    <property type="entry name" value="STAS domain"/>
    <property type="match status" value="1"/>
</dbReference>
<dbReference type="Proteomes" id="UP001285263">
    <property type="component" value="Unassembled WGS sequence"/>
</dbReference>
<proteinExistence type="predicted"/>
<feature type="transmembrane region" description="Helical" evidence="5">
    <location>
        <begin position="344"/>
        <end position="362"/>
    </location>
</feature>
<organism evidence="7 8">
    <name type="scientific">Roseateles agri</name>
    <dbReference type="NCBI Taxonomy" id="3098619"/>
    <lineage>
        <taxon>Bacteria</taxon>
        <taxon>Pseudomonadati</taxon>
        <taxon>Pseudomonadota</taxon>
        <taxon>Betaproteobacteria</taxon>
        <taxon>Burkholderiales</taxon>
        <taxon>Sphaerotilaceae</taxon>
        <taxon>Roseateles</taxon>
    </lineage>
</organism>
<dbReference type="EMBL" id="JAXCLA010000001">
    <property type="protein sequence ID" value="MDY0743636.1"/>
    <property type="molecule type" value="Genomic_DNA"/>
</dbReference>
<dbReference type="Pfam" id="PF01740">
    <property type="entry name" value="STAS"/>
    <property type="match status" value="1"/>
</dbReference>
<keyword evidence="2 5" id="KW-0812">Transmembrane</keyword>
<dbReference type="Pfam" id="PF00916">
    <property type="entry name" value="Sulfate_transp"/>
    <property type="match status" value="1"/>
</dbReference>
<dbReference type="RefSeq" id="WP_320421535.1">
    <property type="nucleotide sequence ID" value="NZ_JAXCLA010000001.1"/>
</dbReference>
<dbReference type="InterPro" id="IPR011547">
    <property type="entry name" value="SLC26A/SulP_dom"/>
</dbReference>
<evidence type="ECO:0000313" key="8">
    <source>
        <dbReference type="Proteomes" id="UP001285263"/>
    </source>
</evidence>
<feature type="domain" description="STAS" evidence="6">
    <location>
        <begin position="428"/>
        <end position="521"/>
    </location>
</feature>
<dbReference type="InterPro" id="IPR002645">
    <property type="entry name" value="STAS_dom"/>
</dbReference>
<feature type="transmembrane region" description="Helical" evidence="5">
    <location>
        <begin position="319"/>
        <end position="337"/>
    </location>
</feature>
<reference evidence="7 8" key="1">
    <citation type="submission" date="2023-11" db="EMBL/GenBank/DDBJ databases">
        <title>Paucibacter sp. nov., isolated from fresh soil in Korea.</title>
        <authorList>
            <person name="Le N.T.T."/>
        </authorList>
    </citation>
    <scope>NUCLEOTIDE SEQUENCE [LARGE SCALE GENOMIC DNA]</scope>
    <source>
        <strain evidence="7 8">R3-3</strain>
    </source>
</reference>
<name>A0ABU5DBH8_9BURK</name>
<evidence type="ECO:0000313" key="7">
    <source>
        <dbReference type="EMBL" id="MDY0743636.1"/>
    </source>
</evidence>
<dbReference type="PROSITE" id="PS50801">
    <property type="entry name" value="STAS"/>
    <property type="match status" value="1"/>
</dbReference>
<keyword evidence="4 5" id="KW-0472">Membrane</keyword>
<evidence type="ECO:0000256" key="2">
    <source>
        <dbReference type="ARBA" id="ARBA00022692"/>
    </source>
</evidence>
<feature type="transmembrane region" description="Helical" evidence="5">
    <location>
        <begin position="280"/>
        <end position="299"/>
    </location>
</feature>
<evidence type="ECO:0000256" key="5">
    <source>
        <dbReference type="SAM" id="Phobius"/>
    </source>
</evidence>
<protein>
    <submittedName>
        <fullName evidence="7">SulP family inorganic anion transporter</fullName>
    </submittedName>
</protein>
<sequence length="541" mass="56823">MSPRAYARTLLRDDLVAAFVVSVLLIPQSLAYAMLAGLPPQVGLYASLLPLLAYAALGSSPVLGVGPVAVLALMIVQALGALPAGVTASEGALMLAFEIGLVLALAALLRLDALASLLSVPVLHGFETGATLAIALSQVPVLLGSPVRGEDLPALLQHAQQAGYPWHAISAAFGLAVCVLLLGARRWLAGTLGRLAPLVLLLASIAIAWAAGLNRSGVALVGALPELHVPLGLPPLNLALAMQLAPSALLIALMAYVSSLVVSESLARRRGERVDARRELAGLAGANVVAALSGGMPVAGSFSRSVLLHDAGSRSRMSIAFVAGFMGLAMLALAAPLAWLPKSVLAATIIVAVLSGFNLQPYRDAWRYARPEALLMIVVTVIVVCVSVGMGLGVGVLGSIALMLQRTARPHVALIGRIPGTEHYRNIDRYAVECVPDVLGLRIDESLLFTNARTLADVVQAHITSHPGTQRVLLQMSPVNQIDFSGLEALRELHDSLKHQGLRLDLSEVKGPVLDRLRESGWQRWFEGQVFLSHHQGMTTA</sequence>
<gene>
    <name evidence="7" type="ORF">SNE35_03930</name>
</gene>
<feature type="transmembrane region" description="Helical" evidence="5">
    <location>
        <begin position="64"/>
        <end position="86"/>
    </location>
</feature>
<feature type="transmembrane region" description="Helical" evidence="5">
    <location>
        <begin position="195"/>
        <end position="218"/>
    </location>
</feature>
<comment type="subcellular location">
    <subcellularLocation>
        <location evidence="1">Membrane</location>
        <topology evidence="1">Multi-pass membrane protein</topology>
    </subcellularLocation>
</comment>
<feature type="transmembrane region" description="Helical" evidence="5">
    <location>
        <begin position="92"/>
        <end position="111"/>
    </location>
</feature>
<dbReference type="PANTHER" id="PTHR11814">
    <property type="entry name" value="SULFATE TRANSPORTER"/>
    <property type="match status" value="1"/>
</dbReference>
<evidence type="ECO:0000256" key="3">
    <source>
        <dbReference type="ARBA" id="ARBA00022989"/>
    </source>
</evidence>